<dbReference type="Proteomes" id="UP000031970">
    <property type="component" value="Unassembled WGS sequence"/>
</dbReference>
<evidence type="ECO:0000313" key="2">
    <source>
        <dbReference type="Proteomes" id="UP000031970"/>
    </source>
</evidence>
<dbReference type="AlphaFoldDB" id="A0ABD3ZQL0"/>
<accession>A0ABD3ZQL0</accession>
<gene>
    <name evidence="1" type="ORF">B4067_1293</name>
</gene>
<reference evidence="1 2" key="1">
    <citation type="submission" date="2014-11" db="EMBL/GenBank/DDBJ databases">
        <title>Draft Genome Sequences of Nine Bacillus subtilis Strains that Form Spores with High Heat-Resistance.</title>
        <authorList>
            <person name="Krawcyk A.O."/>
            <person name="Berendsen E.M."/>
            <person name="de Jong A."/>
            <person name="Holsappel S."/>
            <person name="Eijlander R.T."/>
            <person name="Wells-Bennik M."/>
            <person name="Kuipers O.P."/>
        </authorList>
    </citation>
    <scope>NUCLEOTIDE SEQUENCE [LARGE SCALE GENOMIC DNA]</scope>
    <source>
        <strain evidence="1 2">B4067</strain>
    </source>
</reference>
<proteinExistence type="predicted"/>
<comment type="caution">
    <text evidence="1">The sequence shown here is derived from an EMBL/GenBank/DDBJ whole genome shotgun (WGS) entry which is preliminary data.</text>
</comment>
<organism evidence="1 2">
    <name type="scientific">Bacillus subtilis subsp. subtilis</name>
    <dbReference type="NCBI Taxonomy" id="135461"/>
    <lineage>
        <taxon>Bacteria</taxon>
        <taxon>Bacillati</taxon>
        <taxon>Bacillota</taxon>
        <taxon>Bacilli</taxon>
        <taxon>Bacillales</taxon>
        <taxon>Bacillaceae</taxon>
        <taxon>Bacillus</taxon>
    </lineage>
</organism>
<evidence type="ECO:0000313" key="1">
    <source>
        <dbReference type="EMBL" id="KIL30359.1"/>
    </source>
</evidence>
<dbReference type="EMBL" id="JSXS01000125">
    <property type="protein sequence ID" value="KIL30359.1"/>
    <property type="molecule type" value="Genomic_DNA"/>
</dbReference>
<protein>
    <submittedName>
        <fullName evidence="1">Uncharacterized protein</fullName>
    </submittedName>
</protein>
<name>A0ABD3ZQL0_BACIU</name>
<sequence length="40" mass="4547">MYAIYLIGLGADYLMKAIGKLVDKAVESIVFRKNRREGDE</sequence>